<proteinExistence type="predicted"/>
<protein>
    <submittedName>
        <fullName evidence="1">Uncharacterized protein</fullName>
    </submittedName>
</protein>
<evidence type="ECO:0000313" key="2">
    <source>
        <dbReference type="Proteomes" id="UP001214576"/>
    </source>
</evidence>
<dbReference type="EMBL" id="JAKZEL010000002">
    <property type="protein sequence ID" value="KAI4546138.1"/>
    <property type="molecule type" value="Genomic_DNA"/>
</dbReference>
<organism evidence="1 2">
    <name type="scientific">Ovis ammon polii</name>
    <dbReference type="NCBI Taxonomy" id="230172"/>
    <lineage>
        <taxon>Eukaryota</taxon>
        <taxon>Metazoa</taxon>
        <taxon>Chordata</taxon>
        <taxon>Craniata</taxon>
        <taxon>Vertebrata</taxon>
        <taxon>Euteleostomi</taxon>
        <taxon>Mammalia</taxon>
        <taxon>Eutheria</taxon>
        <taxon>Laurasiatheria</taxon>
        <taxon>Artiodactyla</taxon>
        <taxon>Ruminantia</taxon>
        <taxon>Pecora</taxon>
        <taxon>Bovidae</taxon>
        <taxon>Caprinae</taxon>
        <taxon>Ovis</taxon>
    </lineage>
</organism>
<dbReference type="Proteomes" id="UP001214576">
    <property type="component" value="Unassembled WGS sequence"/>
</dbReference>
<evidence type="ECO:0000313" key="1">
    <source>
        <dbReference type="EMBL" id="KAI4546138.1"/>
    </source>
</evidence>
<comment type="caution">
    <text evidence="1">The sequence shown here is derived from an EMBL/GenBank/DDBJ whole genome shotgun (WGS) entry which is preliminary data.</text>
</comment>
<dbReference type="AlphaFoldDB" id="A0AAD4UF83"/>
<keyword evidence="2" id="KW-1185">Reference proteome</keyword>
<reference evidence="1" key="1">
    <citation type="submission" date="2022-03" db="EMBL/GenBank/DDBJ databases">
        <title>Genomic analyses of argali, domestic sheep and their hybrids provide insights into chromosomal evolution, heterosis and genetic basis of agronomic traits.</title>
        <authorList>
            <person name="Li M."/>
        </authorList>
    </citation>
    <scope>NUCLEOTIDE SEQUENCE</scope>
    <source>
        <strain evidence="1">CAU-MHL-2022a</strain>
        <tissue evidence="1">Skin</tissue>
    </source>
</reference>
<name>A0AAD4UF83_OVIAM</name>
<gene>
    <name evidence="1" type="ORF">MG293_002693</name>
</gene>
<sequence>MDHVFWTFSQGEFAYRSLEPDCLEATIQKKKKNDLTIIEFTTKSVPLANGSISDSREQEQLCGGLTEMRKAERGAQGTFHESFHILRGIRKPLCTFEYFPSRMDGLINITILDEQQLEGLHVVPFLMGPQDEITCASLTVSNGEEKCIPS</sequence>
<accession>A0AAD4UF83</accession>